<dbReference type="EMBL" id="JAKEVZ010000001">
    <property type="protein sequence ID" value="MCF1749760.1"/>
    <property type="molecule type" value="Genomic_DNA"/>
</dbReference>
<evidence type="ECO:0000313" key="3">
    <source>
        <dbReference type="Proteomes" id="UP001201449"/>
    </source>
</evidence>
<proteinExistence type="predicted"/>
<accession>A0ABS9BQL5</accession>
<keyword evidence="1" id="KW-0732">Signal</keyword>
<comment type="caution">
    <text evidence="2">The sequence shown here is derived from an EMBL/GenBank/DDBJ whole genome shotgun (WGS) entry which is preliminary data.</text>
</comment>
<evidence type="ECO:0000256" key="1">
    <source>
        <dbReference type="SAM" id="SignalP"/>
    </source>
</evidence>
<gene>
    <name evidence="2" type="ORF">L0U89_01650</name>
</gene>
<dbReference type="RefSeq" id="WP_234859916.1">
    <property type="nucleotide sequence ID" value="NZ_JAKEVZ010000001.1"/>
</dbReference>
<keyword evidence="3" id="KW-1185">Reference proteome</keyword>
<sequence>MNKTIPFLLLLLGFFPAVSGLCQTSKTRLQPGRLYASGEEIYAPTFGFTSKVPDGWVGALPRETEVFLLNANSGFFGEMYVFGRETTDLNRLAEEWKNGVKVTETLTLVAENPNVQGSLLFGDVKATGNFVNKNYRGFAAIRCGDKGYCITVLAVSLEENTSLVKSAAFEFLNSGTFDSPRIIDPFEDFDWKAFLSNKLMVSYDQILGGQKQSEVNLCGDGSFSARVRKKGLLRDTNPEYKGRMSGTWRVEGEGSQAVMTLEFSKKNLKPLTVNLIFVEEQLMVGNERYYASESQECR</sequence>
<evidence type="ECO:0000313" key="2">
    <source>
        <dbReference type="EMBL" id="MCF1749760.1"/>
    </source>
</evidence>
<dbReference type="Proteomes" id="UP001201449">
    <property type="component" value="Unassembled WGS sequence"/>
</dbReference>
<protein>
    <submittedName>
        <fullName evidence="2">Uncharacterized protein</fullName>
    </submittedName>
</protein>
<reference evidence="2 3" key="1">
    <citation type="submission" date="2022-01" db="EMBL/GenBank/DDBJ databases">
        <title>Mariniradius saccharolyticus sp. nov., isolated from sediment of a river.</title>
        <authorList>
            <person name="Liu H."/>
        </authorList>
    </citation>
    <scope>NUCLEOTIDE SEQUENCE [LARGE SCALE GENOMIC DNA]</scope>
    <source>
        <strain evidence="2 3">RY-2</strain>
    </source>
</reference>
<organism evidence="2 3">
    <name type="scientific">Mariniradius sediminis</name>
    <dbReference type="NCBI Taxonomy" id="2909237"/>
    <lineage>
        <taxon>Bacteria</taxon>
        <taxon>Pseudomonadati</taxon>
        <taxon>Bacteroidota</taxon>
        <taxon>Cytophagia</taxon>
        <taxon>Cytophagales</taxon>
        <taxon>Cyclobacteriaceae</taxon>
        <taxon>Mariniradius</taxon>
    </lineage>
</organism>
<feature type="chain" id="PRO_5047449668" evidence="1">
    <location>
        <begin position="20"/>
        <end position="298"/>
    </location>
</feature>
<feature type="signal peptide" evidence="1">
    <location>
        <begin position="1"/>
        <end position="19"/>
    </location>
</feature>
<name>A0ABS9BQL5_9BACT</name>